<gene>
    <name evidence="2" type="ORF">LLUC06_pF24</name>
</gene>
<dbReference type="Proteomes" id="UP000192095">
    <property type="component" value="Plasmid pUC06B"/>
</dbReference>
<dbReference type="Pfam" id="PF21983">
    <property type="entry name" value="NikA-like"/>
    <property type="match status" value="1"/>
</dbReference>
<evidence type="ECO:0000256" key="1">
    <source>
        <dbReference type="SAM" id="Phobius"/>
    </source>
</evidence>
<geneLocation type="plasmid" evidence="3">
    <name>puc06f</name>
</geneLocation>
<dbReference type="AlphaFoldDB" id="A0A3T0UTQ2"/>
<protein>
    <submittedName>
        <fullName evidence="2">MobC</fullName>
    </submittedName>
</protein>
<keyword evidence="1" id="KW-0472">Membrane</keyword>
<keyword evidence="2" id="KW-0614">Plasmid</keyword>
<accession>A0A3T0UTQ2</accession>
<feature type="transmembrane region" description="Helical" evidence="1">
    <location>
        <begin position="52"/>
        <end position="71"/>
    </location>
</feature>
<name>A0A3T0UTQ2_LACLL</name>
<sequence length="228" mass="27093">MTKRKIFCPFYFYKMGRWRLRKANRHNPKGIKGESETSPFSSHIVIQERSDLYYNVIACSISVFMVLYGLFCYNDCNRIGRNAYYKINDKGRLRNERWGILSLRRLFMDQKEVSQNQTKYIQFRLSEEQYNKLKISGETYGLSPNLYAKKLAQKSHLKKPYLEHDQAKSLLLELSKQGTNLNQIAKKLNQFDRMDNQDKELIVALRYTYGVLAQAQKGYQELWQQLQK</sequence>
<evidence type="ECO:0000313" key="3">
    <source>
        <dbReference type="Proteomes" id="UP000192095"/>
    </source>
</evidence>
<organism evidence="2 3">
    <name type="scientific">Lactococcus lactis subsp. lactis</name>
    <name type="common">Streptococcus lactis</name>
    <dbReference type="NCBI Taxonomy" id="1360"/>
    <lineage>
        <taxon>Bacteria</taxon>
        <taxon>Bacillati</taxon>
        <taxon>Bacillota</taxon>
        <taxon>Bacilli</taxon>
        <taxon>Lactobacillales</taxon>
        <taxon>Streptococcaceae</taxon>
        <taxon>Lactococcus</taxon>
    </lineage>
</organism>
<reference evidence="2 3" key="1">
    <citation type="submission" date="2018-12" db="EMBL/GenBank/DDBJ databases">
        <title>Assessing the functional activity and genetic diversity of lactococcal prophages.</title>
        <authorList>
            <person name="Kelleher P."/>
            <person name="Mahony J."/>
            <person name="van Sinderen D."/>
        </authorList>
    </citation>
    <scope>NUCLEOTIDE SEQUENCE [LARGE SCALE GENOMIC DNA]</scope>
    <source>
        <strain evidence="2 3">UC06</strain>
        <plasmid evidence="3">puc06f</plasmid>
    </source>
</reference>
<keyword evidence="1" id="KW-0812">Transmembrane</keyword>
<dbReference type="EMBL" id="CP034581">
    <property type="protein sequence ID" value="AZZ79477.1"/>
    <property type="molecule type" value="Genomic_DNA"/>
</dbReference>
<dbReference type="InterPro" id="IPR053842">
    <property type="entry name" value="NikA-like"/>
</dbReference>
<proteinExistence type="predicted"/>
<keyword evidence="1" id="KW-1133">Transmembrane helix</keyword>
<evidence type="ECO:0000313" key="2">
    <source>
        <dbReference type="EMBL" id="AZZ79477.1"/>
    </source>
</evidence>